<dbReference type="RefSeq" id="WP_003613246.1">
    <property type="nucleotide sequence ID" value="NZ_ADVE02000001.1"/>
</dbReference>
<proteinExistence type="predicted"/>
<gene>
    <name evidence="2" type="ORF">CQW49_12280</name>
</gene>
<reference evidence="3" key="1">
    <citation type="submission" date="2017-10" db="EMBL/GenBank/DDBJ databases">
        <title>Completed PacBio SMRT sequence of Methylosinus trichosporium OB3b reveals presence of a third large plasmid.</title>
        <authorList>
            <person name="Charles T.C."/>
            <person name="Lynch M.D.J."/>
            <person name="Heil J.R."/>
            <person name="Cheng J."/>
        </authorList>
    </citation>
    <scope>NUCLEOTIDE SEQUENCE [LARGE SCALE GENOMIC DNA]</scope>
    <source>
        <strain evidence="3">OB3b</strain>
    </source>
</reference>
<feature type="region of interest" description="Disordered" evidence="1">
    <location>
        <begin position="34"/>
        <end position="57"/>
    </location>
</feature>
<dbReference type="AlphaFoldDB" id="A0A2D2D0S9"/>
<dbReference type="Pfam" id="PF14384">
    <property type="entry name" value="BrnA_antitoxin"/>
    <property type="match status" value="1"/>
</dbReference>
<protein>
    <recommendedName>
        <fullName evidence="4">BrnA antitoxin family protein</fullName>
    </recommendedName>
</protein>
<dbReference type="Proteomes" id="UP000230709">
    <property type="component" value="Chromosome"/>
</dbReference>
<evidence type="ECO:0000256" key="1">
    <source>
        <dbReference type="SAM" id="MobiDB-lite"/>
    </source>
</evidence>
<dbReference type="KEGG" id="mtw:CQW49_12280"/>
<evidence type="ECO:0008006" key="4">
    <source>
        <dbReference type="Google" id="ProtNLM"/>
    </source>
</evidence>
<dbReference type="InterPro" id="IPR025528">
    <property type="entry name" value="BrnA_antitoxin"/>
</dbReference>
<name>A0A2D2D0S9_METT3</name>
<evidence type="ECO:0000313" key="2">
    <source>
        <dbReference type="EMBL" id="ATQ68572.1"/>
    </source>
</evidence>
<organism evidence="2 3">
    <name type="scientific">Methylosinus trichosporium (strain ATCC 35070 / NCIMB 11131 / UNIQEM 75 / OB3b)</name>
    <dbReference type="NCBI Taxonomy" id="595536"/>
    <lineage>
        <taxon>Bacteria</taxon>
        <taxon>Pseudomonadati</taxon>
        <taxon>Pseudomonadota</taxon>
        <taxon>Alphaproteobacteria</taxon>
        <taxon>Hyphomicrobiales</taxon>
        <taxon>Methylocystaceae</taxon>
        <taxon>Methylosinus</taxon>
    </lineage>
</organism>
<dbReference type="EMBL" id="CP023737">
    <property type="protein sequence ID" value="ATQ68572.1"/>
    <property type="molecule type" value="Genomic_DNA"/>
</dbReference>
<dbReference type="STRING" id="595536.GCA_000178815_02710"/>
<evidence type="ECO:0000313" key="3">
    <source>
        <dbReference type="Proteomes" id="UP000230709"/>
    </source>
</evidence>
<sequence length="118" mass="13501">MKKSERITRVTAEEVRAMRARGETHTDWERVRAMSQSEADRLAQEEEGPLPDGWESSVEIGLPKRKQGVHIRLDSDVLEWFKARGPGYQTRINAVLRSFVRARERAEQKRSGASDPSP</sequence>
<accession>A0A2D2D0S9</accession>
<keyword evidence="3" id="KW-1185">Reference proteome</keyword>
<feature type="compositionally biased region" description="Basic and acidic residues" evidence="1">
    <location>
        <begin position="34"/>
        <end position="44"/>
    </location>
</feature>